<sequence length="80" mass="8967">MMNPLREEMMSGIDFIPVTVSVSVIDFVTSLMEESQEMIHFADLGVERSYWVVLAELEKREEEAIGIGVSGSGRDNEKSN</sequence>
<accession>A0A6D2IV77</accession>
<proteinExistence type="predicted"/>
<organism evidence="1 2">
    <name type="scientific">Microthlaspi erraticum</name>
    <dbReference type="NCBI Taxonomy" id="1685480"/>
    <lineage>
        <taxon>Eukaryota</taxon>
        <taxon>Viridiplantae</taxon>
        <taxon>Streptophyta</taxon>
        <taxon>Embryophyta</taxon>
        <taxon>Tracheophyta</taxon>
        <taxon>Spermatophyta</taxon>
        <taxon>Magnoliopsida</taxon>
        <taxon>eudicotyledons</taxon>
        <taxon>Gunneridae</taxon>
        <taxon>Pentapetalae</taxon>
        <taxon>rosids</taxon>
        <taxon>malvids</taxon>
        <taxon>Brassicales</taxon>
        <taxon>Brassicaceae</taxon>
        <taxon>Coluteocarpeae</taxon>
        <taxon>Microthlaspi</taxon>
    </lineage>
</organism>
<dbReference type="AlphaFoldDB" id="A0A6D2IV77"/>
<protein>
    <submittedName>
        <fullName evidence="1">Uncharacterized protein</fullName>
    </submittedName>
</protein>
<evidence type="ECO:0000313" key="2">
    <source>
        <dbReference type="Proteomes" id="UP000467841"/>
    </source>
</evidence>
<dbReference type="Proteomes" id="UP000467841">
    <property type="component" value="Unassembled WGS sequence"/>
</dbReference>
<dbReference type="EMBL" id="CACVBM020001081">
    <property type="protein sequence ID" value="CAA7029381.1"/>
    <property type="molecule type" value="Genomic_DNA"/>
</dbReference>
<reference evidence="1" key="1">
    <citation type="submission" date="2020-01" db="EMBL/GenBank/DDBJ databases">
        <authorList>
            <person name="Mishra B."/>
        </authorList>
    </citation>
    <scope>NUCLEOTIDE SEQUENCE [LARGE SCALE GENOMIC DNA]</scope>
</reference>
<evidence type="ECO:0000313" key="1">
    <source>
        <dbReference type="EMBL" id="CAA7029381.1"/>
    </source>
</evidence>
<comment type="caution">
    <text evidence="1">The sequence shown here is derived from an EMBL/GenBank/DDBJ whole genome shotgun (WGS) entry which is preliminary data.</text>
</comment>
<name>A0A6D2IV77_9BRAS</name>
<gene>
    <name evidence="1" type="ORF">MERR_LOCUS16616</name>
</gene>
<keyword evidence="2" id="KW-1185">Reference proteome</keyword>